<comment type="caution">
    <text evidence="1">The sequence shown here is derived from an EMBL/GenBank/DDBJ whole genome shotgun (WGS) entry which is preliminary data.</text>
</comment>
<evidence type="ECO:0008006" key="3">
    <source>
        <dbReference type="Google" id="ProtNLM"/>
    </source>
</evidence>
<protein>
    <recommendedName>
        <fullName evidence="3">Phage portal protein</fullName>
    </recommendedName>
</protein>
<dbReference type="Proteomes" id="UP000274907">
    <property type="component" value="Unassembled WGS sequence"/>
</dbReference>
<accession>A0A3R9ZD14</accession>
<evidence type="ECO:0000313" key="1">
    <source>
        <dbReference type="EMBL" id="RSZ61530.1"/>
    </source>
</evidence>
<dbReference type="EMBL" id="RXHJ01000019">
    <property type="protein sequence ID" value="RSZ61530.1"/>
    <property type="molecule type" value="Genomic_DNA"/>
</dbReference>
<gene>
    <name evidence="1" type="ORF">EAH68_12770</name>
</gene>
<dbReference type="AlphaFoldDB" id="A0A3R9ZD14"/>
<proteinExistence type="predicted"/>
<dbReference type="OrthoDB" id="1804088at2"/>
<dbReference type="RefSeq" id="WP_126121727.1">
    <property type="nucleotide sequence ID" value="NZ_RXHJ01000019.1"/>
</dbReference>
<name>A0A3R9ZD14_9CORY</name>
<organism evidence="1 2">
    <name type="scientific">Corynebacterium hylobatis</name>
    <dbReference type="NCBI Taxonomy" id="1859290"/>
    <lineage>
        <taxon>Bacteria</taxon>
        <taxon>Bacillati</taxon>
        <taxon>Actinomycetota</taxon>
        <taxon>Actinomycetes</taxon>
        <taxon>Mycobacteriales</taxon>
        <taxon>Corynebacteriaceae</taxon>
        <taxon>Corynebacterium</taxon>
    </lineage>
</organism>
<dbReference type="Pfam" id="PF06074">
    <property type="entry name" value="Portal_Mu"/>
    <property type="match status" value="1"/>
</dbReference>
<keyword evidence="2" id="KW-1185">Reference proteome</keyword>
<reference evidence="1 2" key="1">
    <citation type="submission" date="2018-12" db="EMBL/GenBank/DDBJ databases">
        <title>YIM 101343 draft genome.</title>
        <authorList>
            <person name="Chen X."/>
        </authorList>
    </citation>
    <scope>NUCLEOTIDE SEQUENCE [LARGE SCALE GENOMIC DNA]</scope>
    <source>
        <strain evidence="1 2">YIM 101343</strain>
    </source>
</reference>
<evidence type="ECO:0000313" key="2">
    <source>
        <dbReference type="Proteomes" id="UP000274907"/>
    </source>
</evidence>
<dbReference type="InterPro" id="IPR009279">
    <property type="entry name" value="Portal_Mu"/>
</dbReference>
<sequence length="490" mass="52834">MADTVTPEIGHAQVSLWDGTTELDFNLQGVQAARTWSRLLREDDKCAEVYQALTLPIRRAAWQVDPNGAPGHIVARVAEDLRLPVRGEKSDEPVAPRAGRLSWSEHLEQLLLSLPYGVMFFEQVYRTDAHGEEHLVKLAPRPPGTITDITVARDGGLESITQAAAPGDETGPVTIPVDRLVAYVHRPLDTTWTGTSIFRPAWSKIVLRDRLLELEDIVAHRTGMGTPVYTASEMATKDTVAADMKAGLKIAQELAAGRGAGASLPPKAKLALVGTDGKVVDIRAIIEAHEASITKSVLAHFLNLDGQAGAYALADTQNDIFVQAQQTIADWIADTATQHVVEDLVRVAFPEHEGLCPRIVADPIASKRELSPEAHAQLWQSGALQDRGPVGDELRRRYSLPALGEEKGAGSEVETVVDDTTKSSDDLLKAFNGAGMDFRSGFDPVEALAEFGVEGIAHNGSFPITLKPHEVADAESEAAMEALEDDGNQS</sequence>